<dbReference type="AlphaFoldDB" id="A0A5B7CLF6"/>
<organism evidence="2 3">
    <name type="scientific">Portunus trituberculatus</name>
    <name type="common">Swimming crab</name>
    <name type="synonym">Neptunus trituberculatus</name>
    <dbReference type="NCBI Taxonomy" id="210409"/>
    <lineage>
        <taxon>Eukaryota</taxon>
        <taxon>Metazoa</taxon>
        <taxon>Ecdysozoa</taxon>
        <taxon>Arthropoda</taxon>
        <taxon>Crustacea</taxon>
        <taxon>Multicrustacea</taxon>
        <taxon>Malacostraca</taxon>
        <taxon>Eumalacostraca</taxon>
        <taxon>Eucarida</taxon>
        <taxon>Decapoda</taxon>
        <taxon>Pleocyemata</taxon>
        <taxon>Brachyura</taxon>
        <taxon>Eubrachyura</taxon>
        <taxon>Portunoidea</taxon>
        <taxon>Portunidae</taxon>
        <taxon>Portuninae</taxon>
        <taxon>Portunus</taxon>
    </lineage>
</organism>
<gene>
    <name evidence="2" type="ORF">E2C01_002702</name>
</gene>
<sequence length="89" mass="9587">MHTDTASISILPPRLLKHLVLQSIQELQPHSHTTHSHSSPLPPPKTDTQSLPTPHFYRGTRGGGRCGAVRDGEGKGDGAQIKASSHKTH</sequence>
<dbReference type="EMBL" id="VSRR010000099">
    <property type="protein sequence ID" value="MPC10075.1"/>
    <property type="molecule type" value="Genomic_DNA"/>
</dbReference>
<proteinExistence type="predicted"/>
<reference evidence="2 3" key="1">
    <citation type="submission" date="2019-05" db="EMBL/GenBank/DDBJ databases">
        <title>Another draft genome of Portunus trituberculatus and its Hox gene families provides insights of decapod evolution.</title>
        <authorList>
            <person name="Jeong J.-H."/>
            <person name="Song I."/>
            <person name="Kim S."/>
            <person name="Choi T."/>
            <person name="Kim D."/>
            <person name="Ryu S."/>
            <person name="Kim W."/>
        </authorList>
    </citation>
    <scope>NUCLEOTIDE SEQUENCE [LARGE SCALE GENOMIC DNA]</scope>
    <source>
        <tissue evidence="2">Muscle</tissue>
    </source>
</reference>
<keyword evidence="3" id="KW-1185">Reference proteome</keyword>
<name>A0A5B7CLF6_PORTR</name>
<dbReference type="Proteomes" id="UP000324222">
    <property type="component" value="Unassembled WGS sequence"/>
</dbReference>
<evidence type="ECO:0000313" key="2">
    <source>
        <dbReference type="EMBL" id="MPC10075.1"/>
    </source>
</evidence>
<evidence type="ECO:0000256" key="1">
    <source>
        <dbReference type="SAM" id="MobiDB-lite"/>
    </source>
</evidence>
<feature type="region of interest" description="Disordered" evidence="1">
    <location>
        <begin position="26"/>
        <end position="89"/>
    </location>
</feature>
<accession>A0A5B7CLF6</accession>
<comment type="caution">
    <text evidence="2">The sequence shown here is derived from an EMBL/GenBank/DDBJ whole genome shotgun (WGS) entry which is preliminary data.</text>
</comment>
<evidence type="ECO:0000313" key="3">
    <source>
        <dbReference type="Proteomes" id="UP000324222"/>
    </source>
</evidence>
<protein>
    <submittedName>
        <fullName evidence="2">Uncharacterized protein</fullName>
    </submittedName>
</protein>